<evidence type="ECO:0000313" key="6">
    <source>
        <dbReference type="Proteomes" id="UP000824976"/>
    </source>
</evidence>
<name>A0A2K9Q9V2_9GAMM</name>
<dbReference type="InterPro" id="IPR050229">
    <property type="entry name" value="GlpE_sulfurtransferase"/>
</dbReference>
<dbReference type="PANTHER" id="PTHR43031">
    <property type="entry name" value="FAD-DEPENDENT OXIDOREDUCTASE"/>
    <property type="match status" value="1"/>
</dbReference>
<evidence type="ECO:0000259" key="2">
    <source>
        <dbReference type="PROSITE" id="PS50206"/>
    </source>
</evidence>
<dbReference type="GeneID" id="302580181"/>
<keyword evidence="1" id="KW-0812">Transmembrane</keyword>
<dbReference type="EMBL" id="CP040817">
    <property type="protein sequence ID" value="QYM92735.1"/>
    <property type="molecule type" value="Genomic_DNA"/>
</dbReference>
<evidence type="ECO:0000313" key="4">
    <source>
        <dbReference type="EMBL" id="QYM92735.1"/>
    </source>
</evidence>
<dbReference type="RefSeq" id="WP_012882919.1">
    <property type="nucleotide sequence ID" value="NZ_CP025799.1"/>
</dbReference>
<dbReference type="SUPFAM" id="SSF52821">
    <property type="entry name" value="Rhodanese/Cell cycle control phosphatase"/>
    <property type="match status" value="1"/>
</dbReference>
<reference evidence="3 5" key="1">
    <citation type="submission" date="2018-11" db="EMBL/GenBank/DDBJ databases">
        <title>Complete genome sequence of Dickeya zeae strain CE1 infecting Canna edulis Ker-Gawl. in China.</title>
        <authorList>
            <person name="Zhang J."/>
            <person name="Lin B."/>
            <person name="Shen H."/>
            <person name="Jiang S."/>
            <person name="Pu X."/>
            <person name="Sun D."/>
        </authorList>
    </citation>
    <scope>NUCLEOTIDE SEQUENCE [LARGE SCALE GENOMIC DNA]</scope>
    <source>
        <strain evidence="3 5">CE1</strain>
    </source>
</reference>
<feature type="domain" description="Rhodanese" evidence="2">
    <location>
        <begin position="50"/>
        <end position="141"/>
    </location>
</feature>
<dbReference type="Proteomes" id="UP000500801">
    <property type="component" value="Chromosome"/>
</dbReference>
<evidence type="ECO:0000256" key="1">
    <source>
        <dbReference type="SAM" id="Phobius"/>
    </source>
</evidence>
<dbReference type="Gene3D" id="3.40.250.10">
    <property type="entry name" value="Rhodanese-like domain"/>
    <property type="match status" value="1"/>
</dbReference>
<proteinExistence type="predicted"/>
<evidence type="ECO:0000313" key="5">
    <source>
        <dbReference type="Proteomes" id="UP000500801"/>
    </source>
</evidence>
<reference evidence="4 6" key="2">
    <citation type="submission" date="2019-06" db="EMBL/GenBank/DDBJ databases">
        <title>Complete genome of Dickeya zeae PL65.</title>
        <authorList>
            <person name="Boluk G."/>
            <person name="Arif M."/>
        </authorList>
    </citation>
    <scope>NUCLEOTIDE SEQUENCE [LARGE SCALE GENOMIC DNA]</scope>
    <source>
        <strain evidence="4 6">PL65</strain>
    </source>
</reference>
<evidence type="ECO:0000313" key="3">
    <source>
        <dbReference type="EMBL" id="QIZ52867.1"/>
    </source>
</evidence>
<sequence length="143" mass="15687">MQEIMPFISRHPILSLAWIALLVAVIVLTVKSKLSKVKEVARGEAIQLINKEDAVVVDTRNRDDYRRGHIAGAINLLPNDIKNGSVGELEKHKAQPVIVVCANGMSARESAEHLFKAGFERVMVLKDGLAGWSGENLPLVRGK</sequence>
<dbReference type="SMART" id="SM00450">
    <property type="entry name" value="RHOD"/>
    <property type="match status" value="1"/>
</dbReference>
<protein>
    <submittedName>
        <fullName evidence="3">Rhodanese-like domain-containing protein</fullName>
    </submittedName>
</protein>
<dbReference type="Pfam" id="PF00581">
    <property type="entry name" value="Rhodanese"/>
    <property type="match status" value="1"/>
</dbReference>
<organism evidence="3 5">
    <name type="scientific">Dickeya zeae</name>
    <dbReference type="NCBI Taxonomy" id="204042"/>
    <lineage>
        <taxon>Bacteria</taxon>
        <taxon>Pseudomonadati</taxon>
        <taxon>Pseudomonadota</taxon>
        <taxon>Gammaproteobacteria</taxon>
        <taxon>Enterobacterales</taxon>
        <taxon>Pectobacteriaceae</taxon>
        <taxon>Dickeya</taxon>
    </lineage>
</organism>
<dbReference type="AlphaFoldDB" id="A0A2K9Q9V2"/>
<dbReference type="InterPro" id="IPR001763">
    <property type="entry name" value="Rhodanese-like_dom"/>
</dbReference>
<keyword evidence="1" id="KW-1133">Transmembrane helix</keyword>
<dbReference type="Proteomes" id="UP000824976">
    <property type="component" value="Chromosome"/>
</dbReference>
<dbReference type="PANTHER" id="PTHR43031:SF18">
    <property type="entry name" value="RHODANESE-RELATED SULFURTRANSFERASES"/>
    <property type="match status" value="1"/>
</dbReference>
<dbReference type="InterPro" id="IPR036873">
    <property type="entry name" value="Rhodanese-like_dom_sf"/>
</dbReference>
<feature type="transmembrane region" description="Helical" evidence="1">
    <location>
        <begin position="12"/>
        <end position="30"/>
    </location>
</feature>
<keyword evidence="6" id="KW-1185">Reference proteome</keyword>
<gene>
    <name evidence="3" type="ORF">DWG24_20050</name>
    <name evidence="4" type="ORF">FGI21_13130</name>
</gene>
<dbReference type="PROSITE" id="PS50206">
    <property type="entry name" value="RHODANESE_3"/>
    <property type="match status" value="1"/>
</dbReference>
<dbReference type="CDD" id="cd00158">
    <property type="entry name" value="RHOD"/>
    <property type="match status" value="1"/>
</dbReference>
<keyword evidence="1" id="KW-0472">Membrane</keyword>
<dbReference type="EMBL" id="CP033622">
    <property type="protein sequence ID" value="QIZ52867.1"/>
    <property type="molecule type" value="Genomic_DNA"/>
</dbReference>
<accession>A0A2K9Q9V2</accession>